<organism evidence="1 2">
    <name type="scientific">Massilia jejuensis</name>
    <dbReference type="NCBI Taxonomy" id="648894"/>
    <lineage>
        <taxon>Bacteria</taxon>
        <taxon>Pseudomonadati</taxon>
        <taxon>Pseudomonadota</taxon>
        <taxon>Betaproteobacteria</taxon>
        <taxon>Burkholderiales</taxon>
        <taxon>Oxalobacteraceae</taxon>
        <taxon>Telluria group</taxon>
        <taxon>Massilia</taxon>
    </lineage>
</organism>
<sequence length="217" mass="24986">MIRHVLAWIFLAAPLVAHPEDLGTRGRTAPVDRDAREQMKDRVRQKEASGELARFWTDYRNKVVDAIKRPAPLGVPTDARLRTELHQLRFVMPQDYRDESGRVVVRRGTVIEPLKIQPLTTGLIFIDGRDEAQVQYALAAGRRERLKIVLTAGSPYDLRVRFKDVSWNGMPTVPFYFDQRKLIINQLQRLYGIQLRSVPAKLTQQGAQLQIEFGMRK</sequence>
<evidence type="ECO:0000313" key="1">
    <source>
        <dbReference type="EMBL" id="MFC5510389.1"/>
    </source>
</evidence>
<comment type="caution">
    <text evidence="1">The sequence shown here is derived from an EMBL/GenBank/DDBJ whole genome shotgun (WGS) entry which is preliminary data.</text>
</comment>
<name>A0ABW0PCL1_9BURK</name>
<proteinExistence type="predicted"/>
<dbReference type="Proteomes" id="UP001596031">
    <property type="component" value="Unassembled WGS sequence"/>
</dbReference>
<accession>A0ABW0PCL1</accession>
<keyword evidence="2" id="KW-1185">Reference proteome</keyword>
<evidence type="ECO:0000313" key="2">
    <source>
        <dbReference type="Proteomes" id="UP001596031"/>
    </source>
</evidence>
<reference evidence="2" key="1">
    <citation type="journal article" date="2019" name="Int. J. Syst. Evol. Microbiol.">
        <title>The Global Catalogue of Microorganisms (GCM) 10K type strain sequencing project: providing services to taxonomists for standard genome sequencing and annotation.</title>
        <authorList>
            <consortium name="The Broad Institute Genomics Platform"/>
            <consortium name="The Broad Institute Genome Sequencing Center for Infectious Disease"/>
            <person name="Wu L."/>
            <person name="Ma J."/>
        </authorList>
    </citation>
    <scope>NUCLEOTIDE SEQUENCE [LARGE SCALE GENOMIC DNA]</scope>
    <source>
        <strain evidence="2">CCUG 38813</strain>
    </source>
</reference>
<gene>
    <name evidence="1" type="ORF">ACFPOU_04505</name>
</gene>
<dbReference type="EMBL" id="JBHSMS010000015">
    <property type="protein sequence ID" value="MFC5510389.1"/>
    <property type="molecule type" value="Genomic_DNA"/>
</dbReference>
<protein>
    <submittedName>
        <fullName evidence="1">Conjugal transfer protein</fullName>
    </submittedName>
</protein>
<dbReference type="RefSeq" id="WP_379717648.1">
    <property type="nucleotide sequence ID" value="NZ_JBHSMS010000015.1"/>
</dbReference>